<feature type="compositionally biased region" description="Low complexity" evidence="1">
    <location>
        <begin position="136"/>
        <end position="149"/>
    </location>
</feature>
<gene>
    <name evidence="2" type="ORF">B0T25DRAFT_462608</name>
</gene>
<sequence>MSSESSANRRELRPRQAPESRAAPAGETTPRAAPSRVTRSSAAFGANPRDAISAPPPPPPPRTSTRANTRASRSHSNKRAMSPTSLGVRTRQSKRSRPQSGFYDEDSDSDLELDLDLDDASSVSPQSPAADPQPTTPRRNAPRTPRSAAKMATRSAKKRPARALQFTAAQEAPAEPAIIPDWLSLPYFVLVQIFQHASAPLDDRDSVNWLLAASRVCRTFLEPALTALYQCPPLLTKPMAHNLVSLLARDPSTTMFNYRVKVEKLRIDVEEIAAKTPRGQQLDFRTLITSLPRLKVIDFSHPLDLPPYRRLDDNLRWHYPDALFEALNGTPSPGGGVGAILPTKLTGWRWNRRMMGPDMDLAQIRTLHLKPAFASLKKLCFINYQVPSLNSRGPEDAEETIAQDHAFIQSFADAISALPDLEYLSIESSTVVNEDLLACLPESIKTLELINCWEVGSEEFASYLLSRGHKLEHISLHHNQSLNLGFLTVLGTACPNLQTLSMDLKNFNHHEFYHDSDPNYQDVLTVDQIPNWPENLEVIEMRNMRKWTAEAAEVFFQSLVNSAPKLTQLRHLALKAMLDIPFRQRSAIRDKWAAKLKRVFLRKKVDPRPFFTLRSKPDRDEARAKKAAAVRLSEALNPVSRRSNRLAEQLSNPSSRSSSVGRDLRQARARPSYAEPDSDVEVPEADEESAGESGPSSAPTPASQETEAEPVFFRHGMCESVDIQLDNQKPRERTWQMEDFMDEDASDDPSDEDWSGDHGESVGYAW</sequence>
<comment type="caution">
    <text evidence="2">The sequence shown here is derived from an EMBL/GenBank/DDBJ whole genome shotgun (WGS) entry which is preliminary data.</text>
</comment>
<protein>
    <recommendedName>
        <fullName evidence="4">F-box domain-containing protein</fullName>
    </recommendedName>
</protein>
<evidence type="ECO:0000313" key="3">
    <source>
        <dbReference type="Proteomes" id="UP001275084"/>
    </source>
</evidence>
<feature type="compositionally biased region" description="Acidic residues" evidence="1">
    <location>
        <begin position="103"/>
        <end position="119"/>
    </location>
</feature>
<dbReference type="EMBL" id="JAUIQD010000007">
    <property type="protein sequence ID" value="KAK3343908.1"/>
    <property type="molecule type" value="Genomic_DNA"/>
</dbReference>
<accession>A0AAJ0M9I3</accession>
<feature type="region of interest" description="Disordered" evidence="1">
    <location>
        <begin position="1"/>
        <end position="164"/>
    </location>
</feature>
<dbReference type="AlphaFoldDB" id="A0AAJ0M9I3"/>
<dbReference type="PANTHER" id="PTHR34755:SF4">
    <property type="entry name" value="F-BOX DOMAIN-CONTAINING PROTEIN"/>
    <property type="match status" value="1"/>
</dbReference>
<evidence type="ECO:0000256" key="1">
    <source>
        <dbReference type="SAM" id="MobiDB-lite"/>
    </source>
</evidence>
<feature type="compositionally biased region" description="Acidic residues" evidence="1">
    <location>
        <begin position="739"/>
        <end position="754"/>
    </location>
</feature>
<feature type="region of interest" description="Disordered" evidence="1">
    <location>
        <begin position="641"/>
        <end position="766"/>
    </location>
</feature>
<keyword evidence="3" id="KW-1185">Reference proteome</keyword>
<proteinExistence type="predicted"/>
<reference evidence="2" key="1">
    <citation type="journal article" date="2023" name="Mol. Phylogenet. Evol.">
        <title>Genome-scale phylogeny and comparative genomics of the fungal order Sordariales.</title>
        <authorList>
            <person name="Hensen N."/>
            <person name="Bonometti L."/>
            <person name="Westerberg I."/>
            <person name="Brannstrom I.O."/>
            <person name="Guillou S."/>
            <person name="Cros-Aarteil S."/>
            <person name="Calhoun S."/>
            <person name="Haridas S."/>
            <person name="Kuo A."/>
            <person name="Mondo S."/>
            <person name="Pangilinan J."/>
            <person name="Riley R."/>
            <person name="LaButti K."/>
            <person name="Andreopoulos B."/>
            <person name="Lipzen A."/>
            <person name="Chen C."/>
            <person name="Yan M."/>
            <person name="Daum C."/>
            <person name="Ng V."/>
            <person name="Clum A."/>
            <person name="Steindorff A."/>
            <person name="Ohm R.A."/>
            <person name="Martin F."/>
            <person name="Silar P."/>
            <person name="Natvig D.O."/>
            <person name="Lalanne C."/>
            <person name="Gautier V."/>
            <person name="Ament-Velasquez S.L."/>
            <person name="Kruys A."/>
            <person name="Hutchinson M.I."/>
            <person name="Powell A.J."/>
            <person name="Barry K."/>
            <person name="Miller A.N."/>
            <person name="Grigoriev I.V."/>
            <person name="Debuchy R."/>
            <person name="Gladieux P."/>
            <person name="Hiltunen Thoren M."/>
            <person name="Johannesson H."/>
        </authorList>
    </citation>
    <scope>NUCLEOTIDE SEQUENCE</scope>
    <source>
        <strain evidence="2">CBS 955.72</strain>
    </source>
</reference>
<evidence type="ECO:0000313" key="2">
    <source>
        <dbReference type="EMBL" id="KAK3343908.1"/>
    </source>
</evidence>
<evidence type="ECO:0008006" key="4">
    <source>
        <dbReference type="Google" id="ProtNLM"/>
    </source>
</evidence>
<dbReference type="SUPFAM" id="SSF52047">
    <property type="entry name" value="RNI-like"/>
    <property type="match status" value="1"/>
</dbReference>
<organism evidence="2 3">
    <name type="scientific">Lasiosphaeria hispida</name>
    <dbReference type="NCBI Taxonomy" id="260671"/>
    <lineage>
        <taxon>Eukaryota</taxon>
        <taxon>Fungi</taxon>
        <taxon>Dikarya</taxon>
        <taxon>Ascomycota</taxon>
        <taxon>Pezizomycotina</taxon>
        <taxon>Sordariomycetes</taxon>
        <taxon>Sordariomycetidae</taxon>
        <taxon>Sordariales</taxon>
        <taxon>Lasiosphaeriaceae</taxon>
        <taxon>Lasiosphaeria</taxon>
    </lineage>
</organism>
<dbReference type="PANTHER" id="PTHR34755">
    <property type="entry name" value="SERINE/ARGININE REPETITIVE MATRIX PROTEIN 3-RELATED"/>
    <property type="match status" value="1"/>
</dbReference>
<dbReference type="Proteomes" id="UP001275084">
    <property type="component" value="Unassembled WGS sequence"/>
</dbReference>
<name>A0AAJ0M9I3_9PEZI</name>
<feature type="compositionally biased region" description="Basic and acidic residues" evidence="1">
    <location>
        <begin position="7"/>
        <end position="18"/>
    </location>
</feature>
<dbReference type="InterPro" id="IPR032675">
    <property type="entry name" value="LRR_dom_sf"/>
</dbReference>
<dbReference type="Gene3D" id="3.80.10.10">
    <property type="entry name" value="Ribonuclease Inhibitor"/>
    <property type="match status" value="1"/>
</dbReference>
<reference evidence="2" key="2">
    <citation type="submission" date="2023-06" db="EMBL/GenBank/DDBJ databases">
        <authorList>
            <consortium name="Lawrence Berkeley National Laboratory"/>
            <person name="Haridas S."/>
            <person name="Hensen N."/>
            <person name="Bonometti L."/>
            <person name="Westerberg I."/>
            <person name="Brannstrom I.O."/>
            <person name="Guillou S."/>
            <person name="Cros-Aarteil S."/>
            <person name="Calhoun S."/>
            <person name="Kuo A."/>
            <person name="Mondo S."/>
            <person name="Pangilinan J."/>
            <person name="Riley R."/>
            <person name="Labutti K."/>
            <person name="Andreopoulos B."/>
            <person name="Lipzen A."/>
            <person name="Chen C."/>
            <person name="Yanf M."/>
            <person name="Daum C."/>
            <person name="Ng V."/>
            <person name="Clum A."/>
            <person name="Steindorff A."/>
            <person name="Ohm R."/>
            <person name="Martin F."/>
            <person name="Silar P."/>
            <person name="Natvig D."/>
            <person name="Lalanne C."/>
            <person name="Gautier V."/>
            <person name="Ament-Velasquez S.L."/>
            <person name="Kruys A."/>
            <person name="Hutchinson M.I."/>
            <person name="Powell A.J."/>
            <person name="Barry K."/>
            <person name="Miller A.N."/>
            <person name="Grigoriev I.V."/>
            <person name="Debuchy R."/>
            <person name="Gladieux P."/>
            <person name="Thoren M.H."/>
            <person name="Johannesson H."/>
        </authorList>
    </citation>
    <scope>NUCLEOTIDE SEQUENCE</scope>
    <source>
        <strain evidence="2">CBS 955.72</strain>
    </source>
</reference>
<feature type="compositionally biased region" description="Low complexity" evidence="1">
    <location>
        <begin position="691"/>
        <end position="703"/>
    </location>
</feature>
<dbReference type="InterPro" id="IPR052109">
    <property type="entry name" value="SRRM_Domain-Containing"/>
</dbReference>
<feature type="compositionally biased region" description="Acidic residues" evidence="1">
    <location>
        <begin position="676"/>
        <end position="690"/>
    </location>
</feature>